<dbReference type="RefSeq" id="WP_188841908.1">
    <property type="nucleotide sequence ID" value="NZ_BMOT01000007.1"/>
</dbReference>
<proteinExistence type="predicted"/>
<feature type="region of interest" description="Disordered" evidence="1">
    <location>
        <begin position="27"/>
        <end position="125"/>
    </location>
</feature>
<sequence length="148" mass="16621">MLINSHYPQVPLATSNVATDLARVDNQQKPPIIPPQQPTKNHPERAFNPQNERAPAYKIVEQKQQQQRSSNQQQTSQQAALNQPVKVTASNSPTIQRKDIRIKLSTSAQAETTTPDNKKAATHASTQDAAYFQLVRQHVSQYYGQHKT</sequence>
<comment type="caution">
    <text evidence="2">The sequence shown here is derived from an EMBL/GenBank/DDBJ whole genome shotgun (WGS) entry which is preliminary data.</text>
</comment>
<dbReference type="EMBL" id="JAKILK010000006">
    <property type="protein sequence ID" value="MCL1118015.1"/>
    <property type="molecule type" value="Genomic_DNA"/>
</dbReference>
<keyword evidence="3" id="KW-1185">Reference proteome</keyword>
<evidence type="ECO:0000313" key="2">
    <source>
        <dbReference type="EMBL" id="MCL1118015.1"/>
    </source>
</evidence>
<feature type="compositionally biased region" description="Polar residues" evidence="1">
    <location>
        <begin position="104"/>
        <end position="115"/>
    </location>
</feature>
<dbReference type="Proteomes" id="UP001203212">
    <property type="component" value="Unassembled WGS sequence"/>
</dbReference>
<organism evidence="2 3">
    <name type="scientific">Shewanella aestuarii</name>
    <dbReference type="NCBI Taxonomy" id="1028752"/>
    <lineage>
        <taxon>Bacteria</taxon>
        <taxon>Pseudomonadati</taxon>
        <taxon>Pseudomonadota</taxon>
        <taxon>Gammaproteobacteria</taxon>
        <taxon>Alteromonadales</taxon>
        <taxon>Shewanellaceae</taxon>
        <taxon>Shewanella</taxon>
    </lineage>
</organism>
<name>A0ABT0L3B0_9GAMM</name>
<protein>
    <submittedName>
        <fullName evidence="2">Uncharacterized protein</fullName>
    </submittedName>
</protein>
<accession>A0ABT0L3B0</accession>
<feature type="compositionally biased region" description="Low complexity" evidence="1">
    <location>
        <begin position="62"/>
        <end position="78"/>
    </location>
</feature>
<evidence type="ECO:0000256" key="1">
    <source>
        <dbReference type="SAM" id="MobiDB-lite"/>
    </source>
</evidence>
<reference evidence="2 3" key="1">
    <citation type="submission" date="2022-01" db="EMBL/GenBank/DDBJ databases">
        <title>Whole genome-based taxonomy of the Shewanellaceae.</title>
        <authorList>
            <person name="Martin-Rodriguez A.J."/>
        </authorList>
    </citation>
    <scope>NUCLEOTIDE SEQUENCE [LARGE SCALE GENOMIC DNA]</scope>
    <source>
        <strain evidence="2 3">JCM 17801</strain>
    </source>
</reference>
<evidence type="ECO:0000313" key="3">
    <source>
        <dbReference type="Proteomes" id="UP001203212"/>
    </source>
</evidence>
<gene>
    <name evidence="2" type="ORF">L2689_12285</name>
</gene>